<accession>A0A1M6RAB2</accession>
<dbReference type="Pfam" id="PF13419">
    <property type="entry name" value="HAD_2"/>
    <property type="match status" value="1"/>
</dbReference>
<dbReference type="Proteomes" id="UP000184363">
    <property type="component" value="Unassembled WGS sequence"/>
</dbReference>
<dbReference type="STRING" id="1848.SAMN05443637_104267"/>
<sequence length="222" mass="23254">MRTVLLDLDGTLADSASQIIEHLAKAMVGAGVPVPEKAVLDTLVGPPFETALPALGVSIEATREIIRAYRRSYDPVAARTTPLFPGVPETLQRLRAGGLRLALATSKPEHLARRIVATTGIDVHLTEIGGADDTVGRVGKAKVVADVLRRLEIDPATDPVIMVGDRSHDVDGAAANGVRTIGVGWGYAVPGELTGAVLVVPDLAALEETLLGDEIWERPAAA</sequence>
<dbReference type="InterPro" id="IPR036412">
    <property type="entry name" value="HAD-like_sf"/>
</dbReference>
<dbReference type="EMBL" id="FRAP01000004">
    <property type="protein sequence ID" value="SHK29409.1"/>
    <property type="molecule type" value="Genomic_DNA"/>
</dbReference>
<dbReference type="OrthoDB" id="9797743at2"/>
<protein>
    <submittedName>
        <fullName evidence="1">Phosphoglycolate phosphatase</fullName>
    </submittedName>
</protein>
<dbReference type="Gene3D" id="3.40.50.1000">
    <property type="entry name" value="HAD superfamily/HAD-like"/>
    <property type="match status" value="1"/>
</dbReference>
<dbReference type="PANTHER" id="PTHR43434:SF20">
    <property type="entry name" value="5'-NUCLEOTIDASE"/>
    <property type="match status" value="1"/>
</dbReference>
<proteinExistence type="predicted"/>
<dbReference type="Gene3D" id="1.10.150.240">
    <property type="entry name" value="Putative phosphatase, domain 2"/>
    <property type="match status" value="1"/>
</dbReference>
<dbReference type="GO" id="GO:0005829">
    <property type="term" value="C:cytosol"/>
    <property type="evidence" value="ECO:0007669"/>
    <property type="project" value="TreeGrafter"/>
</dbReference>
<dbReference type="InterPro" id="IPR023198">
    <property type="entry name" value="PGP-like_dom2"/>
</dbReference>
<dbReference type="AlphaFoldDB" id="A0A1M6RAB2"/>
<reference evidence="1 2" key="1">
    <citation type="submission" date="2016-11" db="EMBL/GenBank/DDBJ databases">
        <authorList>
            <person name="Jaros S."/>
            <person name="Januszkiewicz K."/>
            <person name="Wedrychowicz H."/>
        </authorList>
    </citation>
    <scope>NUCLEOTIDE SEQUENCE [LARGE SCALE GENOMIC DNA]</scope>
    <source>
        <strain evidence="1 2">DSM 43832</strain>
    </source>
</reference>
<dbReference type="InterPro" id="IPR023214">
    <property type="entry name" value="HAD_sf"/>
</dbReference>
<dbReference type="InterPro" id="IPR041492">
    <property type="entry name" value="HAD_2"/>
</dbReference>
<name>A0A1M6RAB2_PSETH</name>
<dbReference type="SFLD" id="SFLDG01129">
    <property type="entry name" value="C1.5:_HAD__Beta-PGM__Phosphata"/>
    <property type="match status" value="1"/>
</dbReference>
<keyword evidence="2" id="KW-1185">Reference proteome</keyword>
<dbReference type="RefSeq" id="WP_073456265.1">
    <property type="nucleotide sequence ID" value="NZ_CALGVN010000026.1"/>
</dbReference>
<dbReference type="InterPro" id="IPR050155">
    <property type="entry name" value="HAD-like_hydrolase_sf"/>
</dbReference>
<dbReference type="SUPFAM" id="SSF56784">
    <property type="entry name" value="HAD-like"/>
    <property type="match status" value="1"/>
</dbReference>
<evidence type="ECO:0000313" key="1">
    <source>
        <dbReference type="EMBL" id="SHK29409.1"/>
    </source>
</evidence>
<dbReference type="GO" id="GO:0004713">
    <property type="term" value="F:protein tyrosine kinase activity"/>
    <property type="evidence" value="ECO:0007669"/>
    <property type="project" value="TreeGrafter"/>
</dbReference>
<dbReference type="SFLD" id="SFLDS00003">
    <property type="entry name" value="Haloacid_Dehalogenase"/>
    <property type="match status" value="1"/>
</dbReference>
<gene>
    <name evidence="1" type="ORF">SAMN05443637_104267</name>
</gene>
<organism evidence="1 2">
    <name type="scientific">Pseudonocardia thermophila</name>
    <dbReference type="NCBI Taxonomy" id="1848"/>
    <lineage>
        <taxon>Bacteria</taxon>
        <taxon>Bacillati</taxon>
        <taxon>Actinomycetota</taxon>
        <taxon>Actinomycetes</taxon>
        <taxon>Pseudonocardiales</taxon>
        <taxon>Pseudonocardiaceae</taxon>
        <taxon>Pseudonocardia</taxon>
    </lineage>
</organism>
<dbReference type="PANTHER" id="PTHR43434">
    <property type="entry name" value="PHOSPHOGLYCOLATE PHOSPHATASE"/>
    <property type="match status" value="1"/>
</dbReference>
<evidence type="ECO:0000313" key="2">
    <source>
        <dbReference type="Proteomes" id="UP000184363"/>
    </source>
</evidence>